<dbReference type="PANTHER" id="PTHR36206">
    <property type="entry name" value="ASPERCRYPTIN BIOSYNTHESIS CLUSTER-SPECIFIC TRANSCRIPTION REGULATOR ATNN-RELATED"/>
    <property type="match status" value="1"/>
</dbReference>
<dbReference type="GO" id="GO:0003677">
    <property type="term" value="F:DNA binding"/>
    <property type="evidence" value="ECO:0007669"/>
    <property type="project" value="UniProtKB-KW"/>
</dbReference>
<evidence type="ECO:0000256" key="1">
    <source>
        <dbReference type="ARBA" id="ARBA00022723"/>
    </source>
</evidence>
<evidence type="ECO:0000313" key="8">
    <source>
        <dbReference type="Proteomes" id="UP000758603"/>
    </source>
</evidence>
<dbReference type="GeneID" id="70129127"/>
<keyword evidence="5" id="KW-0804">Transcription</keyword>
<proteinExistence type="predicted"/>
<dbReference type="AlphaFoldDB" id="A0A9P8UJQ6"/>
<reference evidence="7" key="1">
    <citation type="journal article" date="2021" name="Nat. Commun.">
        <title>Genetic determinants of endophytism in the Arabidopsis root mycobiome.</title>
        <authorList>
            <person name="Mesny F."/>
            <person name="Miyauchi S."/>
            <person name="Thiergart T."/>
            <person name="Pickel B."/>
            <person name="Atanasova L."/>
            <person name="Karlsson M."/>
            <person name="Huettel B."/>
            <person name="Barry K.W."/>
            <person name="Haridas S."/>
            <person name="Chen C."/>
            <person name="Bauer D."/>
            <person name="Andreopoulos W."/>
            <person name="Pangilinan J."/>
            <person name="LaButti K."/>
            <person name="Riley R."/>
            <person name="Lipzen A."/>
            <person name="Clum A."/>
            <person name="Drula E."/>
            <person name="Henrissat B."/>
            <person name="Kohler A."/>
            <person name="Grigoriev I.V."/>
            <person name="Martin F.M."/>
            <person name="Hacquard S."/>
        </authorList>
    </citation>
    <scope>NUCLEOTIDE SEQUENCE</scope>
    <source>
        <strain evidence="7">MPI-SDFR-AT-0073</strain>
    </source>
</reference>
<protein>
    <submittedName>
        <fullName evidence="7">Uncharacterized protein</fullName>
    </submittedName>
</protein>
<organism evidence="7 8">
    <name type="scientific">Truncatella angustata</name>
    <dbReference type="NCBI Taxonomy" id="152316"/>
    <lineage>
        <taxon>Eukaryota</taxon>
        <taxon>Fungi</taxon>
        <taxon>Dikarya</taxon>
        <taxon>Ascomycota</taxon>
        <taxon>Pezizomycotina</taxon>
        <taxon>Sordariomycetes</taxon>
        <taxon>Xylariomycetidae</taxon>
        <taxon>Amphisphaeriales</taxon>
        <taxon>Sporocadaceae</taxon>
        <taxon>Truncatella</taxon>
    </lineage>
</organism>
<gene>
    <name evidence="7" type="ORF">BKA67DRAFT_536942</name>
</gene>
<evidence type="ECO:0000256" key="5">
    <source>
        <dbReference type="ARBA" id="ARBA00023163"/>
    </source>
</evidence>
<evidence type="ECO:0000256" key="6">
    <source>
        <dbReference type="ARBA" id="ARBA00023242"/>
    </source>
</evidence>
<accession>A0A9P8UJQ6</accession>
<comment type="caution">
    <text evidence="7">The sequence shown here is derived from an EMBL/GenBank/DDBJ whole genome shotgun (WGS) entry which is preliminary data.</text>
</comment>
<dbReference type="InterPro" id="IPR021858">
    <property type="entry name" value="Fun_TF"/>
</dbReference>
<keyword evidence="8" id="KW-1185">Reference proteome</keyword>
<evidence type="ECO:0000256" key="2">
    <source>
        <dbReference type="ARBA" id="ARBA00022833"/>
    </source>
</evidence>
<name>A0A9P8UJQ6_9PEZI</name>
<dbReference type="Pfam" id="PF11951">
    <property type="entry name" value="Fungal_trans_2"/>
    <property type="match status" value="1"/>
</dbReference>
<evidence type="ECO:0000256" key="3">
    <source>
        <dbReference type="ARBA" id="ARBA00023015"/>
    </source>
</evidence>
<sequence>MPDPGPLRVRRRTTKGASDPVLLRWIYPNLTAKTQGAATVPLQPAYYKLTDSETPYFDYFRVVVATDLGTQTYGVSEFWHRTVLRDALQNRFVLDAVIAIGALSRAVKSRTTGYDTDCNTSLDNGDYHMHYSRALVHYARALAKYRSLLAKESTATVAPRKILIATLLVTVFEAMQGNAYGVDAFTAKGILVLKDVIMRTKANSTTSHAASALDDQGVEDAEFYLARRAAVASLLSPLYPQSKRSVMHFRQFLDESPSPPELSQNMDTFNSVYMRFLTLTLIWLNRLVDLTASAQLAEMLPKYRLEQKVVISKISEWLGAVYARLHATPDPSQDPEADPKDWVTLQLIDIGTKLCYVSAVTFFDPSRKELSSHQYTGGLVRQLRLVLKTKVSSPYFQRTIHERLAFSAANLARECRDSELRTEIIDLSMEIADLGISADMKAALLGYLTLAKVEDGYRDKAGCLPEAMQHDWTSAFWDKDHTVLHITITARYPTKHNPRLKKFALRARECGLR</sequence>
<dbReference type="OrthoDB" id="1919336at2759"/>
<keyword evidence="6" id="KW-0539">Nucleus</keyword>
<dbReference type="GO" id="GO:0046872">
    <property type="term" value="F:metal ion binding"/>
    <property type="evidence" value="ECO:0007669"/>
    <property type="project" value="UniProtKB-KW"/>
</dbReference>
<dbReference type="PANTHER" id="PTHR36206:SF4">
    <property type="entry name" value="HYPOTHETICAL CONSERVED PROTEIN (EUROFUNG)-RELATED"/>
    <property type="match status" value="1"/>
</dbReference>
<evidence type="ECO:0000313" key="7">
    <source>
        <dbReference type="EMBL" id="KAH6653255.1"/>
    </source>
</evidence>
<keyword evidence="1" id="KW-0479">Metal-binding</keyword>
<dbReference type="Proteomes" id="UP000758603">
    <property type="component" value="Unassembled WGS sequence"/>
</dbReference>
<keyword evidence="2" id="KW-0862">Zinc</keyword>
<dbReference type="RefSeq" id="XP_045957532.1">
    <property type="nucleotide sequence ID" value="XM_046100235.1"/>
</dbReference>
<dbReference type="EMBL" id="JAGPXC010000005">
    <property type="protein sequence ID" value="KAH6653255.1"/>
    <property type="molecule type" value="Genomic_DNA"/>
</dbReference>
<keyword evidence="3" id="KW-0805">Transcription regulation</keyword>
<evidence type="ECO:0000256" key="4">
    <source>
        <dbReference type="ARBA" id="ARBA00023125"/>
    </source>
</evidence>
<dbReference type="InterPro" id="IPR052360">
    <property type="entry name" value="Transcr_Regulatory_Proteins"/>
</dbReference>
<keyword evidence="4" id="KW-0238">DNA-binding</keyword>